<reference evidence="1" key="1">
    <citation type="submission" date="2022-11" db="EMBL/GenBank/DDBJ databases">
        <title>Genome Sequence of Boeremia exigua.</title>
        <authorList>
            <person name="Buettner E."/>
        </authorList>
    </citation>
    <scope>NUCLEOTIDE SEQUENCE</scope>
    <source>
        <strain evidence="1">CU02</strain>
    </source>
</reference>
<evidence type="ECO:0000313" key="2">
    <source>
        <dbReference type="Proteomes" id="UP001153331"/>
    </source>
</evidence>
<dbReference type="Proteomes" id="UP001153331">
    <property type="component" value="Unassembled WGS sequence"/>
</dbReference>
<sequence>MGLTQAEREKAYASLAEKSDDLRELRAQKELDKTKQDLSDTQKQLREARRRINELEKAGPSTDNTNIETLSAESRALHDTRKQLKEAQCKINELKKSTRDLSNTQEKLEEARHRINELEKPTQDLSDVREELKETQRRISKLENACPSIDNTPRPATHSISIETLRSESRALYAALILHQIDMVNIAEAYGFVSNWQIAINPALFVLELDKVKNLLSNICKSRWLRTVFERWHTTEYGNLFDPVKLETALYELRTEPRFLDLRASSETPDELWRHQMLDIQERLASNSGSASDGNAFMDFGLDDGNSLSRDMQDLCDIEAMATLTDELRNQFNPTTGEIVTAHDPKIKVKIHSHKHTYTKPRPASAIQKTITGPQTSTPSSLTQSSQKDDTGPAPSTLKRPGSVLTGHANKKPTTSGVLSPPPAAVTSTLGLTSEAQKQPKMNRIESDNECMALPPSPCLAPKNMSLPPSGTGSPAYQPSTSFPRTGVTPKSPCVSQEEEEDWELDLYMEQSRKARRASALKSAEHKIKTESPWPPPKPGKP</sequence>
<organism evidence="1 2">
    <name type="scientific">Boeremia exigua</name>
    <dbReference type="NCBI Taxonomy" id="749465"/>
    <lineage>
        <taxon>Eukaryota</taxon>
        <taxon>Fungi</taxon>
        <taxon>Dikarya</taxon>
        <taxon>Ascomycota</taxon>
        <taxon>Pezizomycotina</taxon>
        <taxon>Dothideomycetes</taxon>
        <taxon>Pleosporomycetidae</taxon>
        <taxon>Pleosporales</taxon>
        <taxon>Pleosporineae</taxon>
        <taxon>Didymellaceae</taxon>
        <taxon>Boeremia</taxon>
    </lineage>
</organism>
<accession>A0ACC2HY15</accession>
<keyword evidence="2" id="KW-1185">Reference proteome</keyword>
<evidence type="ECO:0000313" key="1">
    <source>
        <dbReference type="EMBL" id="KAJ8107598.1"/>
    </source>
</evidence>
<gene>
    <name evidence="1" type="ORF">OPT61_g8756</name>
</gene>
<dbReference type="EMBL" id="JAPHNI010000895">
    <property type="protein sequence ID" value="KAJ8107598.1"/>
    <property type="molecule type" value="Genomic_DNA"/>
</dbReference>
<proteinExistence type="predicted"/>
<protein>
    <submittedName>
        <fullName evidence="1">Uncharacterized protein</fullName>
    </submittedName>
</protein>
<name>A0ACC2HY15_9PLEO</name>
<comment type="caution">
    <text evidence="1">The sequence shown here is derived from an EMBL/GenBank/DDBJ whole genome shotgun (WGS) entry which is preliminary data.</text>
</comment>